<dbReference type="InterPro" id="IPR024654">
    <property type="entry name" value="Calcineurin-like_PHP_lpxH"/>
</dbReference>
<dbReference type="GO" id="GO:0046872">
    <property type="term" value="F:metal ion binding"/>
    <property type="evidence" value="ECO:0007669"/>
    <property type="project" value="UniProtKB-KW"/>
</dbReference>
<evidence type="ECO:0000256" key="1">
    <source>
        <dbReference type="ARBA" id="ARBA00008950"/>
    </source>
</evidence>
<dbReference type="GO" id="GO:0016787">
    <property type="term" value="F:hydrolase activity"/>
    <property type="evidence" value="ECO:0007669"/>
    <property type="project" value="UniProtKB-UniRule"/>
</dbReference>
<evidence type="ECO:0000313" key="5">
    <source>
        <dbReference type="Proteomes" id="UP000229976"/>
    </source>
</evidence>
<name>A0A2G9YUS0_9BACT</name>
<comment type="caution">
    <text evidence="4">The sequence shown here is derived from an EMBL/GenBank/DDBJ whole genome shotgun (WGS) entry which is preliminary data.</text>
</comment>
<dbReference type="Pfam" id="PF12850">
    <property type="entry name" value="Metallophos_2"/>
    <property type="match status" value="1"/>
</dbReference>
<dbReference type="SUPFAM" id="SSF56300">
    <property type="entry name" value="Metallo-dependent phosphatases"/>
    <property type="match status" value="1"/>
</dbReference>
<dbReference type="Gene3D" id="3.60.21.10">
    <property type="match status" value="1"/>
</dbReference>
<dbReference type="InterPro" id="IPR053193">
    <property type="entry name" value="MetalloPDE_YfcE-like"/>
</dbReference>
<dbReference type="InterPro" id="IPR000979">
    <property type="entry name" value="Phosphodiesterase_MJ0936/Vps29"/>
</dbReference>
<evidence type="ECO:0000313" key="4">
    <source>
        <dbReference type="EMBL" id="PIP22980.1"/>
    </source>
</evidence>
<comment type="cofactor">
    <cofactor evidence="2">
        <name>a divalent metal cation</name>
        <dbReference type="ChEBI" id="CHEBI:60240"/>
    </cofactor>
</comment>
<dbReference type="EC" id="3.1.4.-" evidence="2"/>
<dbReference type="PANTHER" id="PTHR43165">
    <property type="entry name" value="METALLOPHOSPHOESTERASE"/>
    <property type="match status" value="1"/>
</dbReference>
<keyword evidence="2" id="KW-0479">Metal-binding</keyword>
<dbReference type="AlphaFoldDB" id="A0A2G9YUS0"/>
<evidence type="ECO:0000256" key="2">
    <source>
        <dbReference type="RuleBase" id="RU362039"/>
    </source>
</evidence>
<dbReference type="Proteomes" id="UP000229976">
    <property type="component" value="Unassembled WGS sequence"/>
</dbReference>
<feature type="domain" description="Calcineurin-like phosphoesterase" evidence="3">
    <location>
        <begin position="1"/>
        <end position="167"/>
    </location>
</feature>
<evidence type="ECO:0000259" key="3">
    <source>
        <dbReference type="Pfam" id="PF12850"/>
    </source>
</evidence>
<dbReference type="NCBIfam" id="TIGR00040">
    <property type="entry name" value="yfcE"/>
    <property type="match status" value="1"/>
</dbReference>
<comment type="similarity">
    <text evidence="1 2">Belongs to the metallophosphoesterase superfamily. YfcE family.</text>
</comment>
<protein>
    <recommendedName>
        <fullName evidence="2">Phosphoesterase</fullName>
        <ecNumber evidence="2">3.1.4.-</ecNumber>
    </recommendedName>
</protein>
<accession>A0A2G9YUS0</accession>
<sequence length="179" mass="20104">MKIAVISDSHDNMPNLRKALRWIEKEKIKTILHCGDICNSDTLWEMTALFSGKIYIAFGNADDRLGITELVKVKKFSNVFLCGEVPQRAGSRHSGIGEVVVGGKKIGFCHFPEIAREMAESGKYNIVFHGHTHKPWESKVSHCRLVNPGNLAGLFYKASFAVYDVETEKLELKILEILD</sequence>
<reference evidence="4 5" key="1">
    <citation type="submission" date="2017-09" db="EMBL/GenBank/DDBJ databases">
        <title>Depth-based differentiation of microbial function through sediment-hosted aquifers and enrichment of novel symbionts in the deep terrestrial subsurface.</title>
        <authorList>
            <person name="Probst A.J."/>
            <person name="Ladd B."/>
            <person name="Jarett J.K."/>
            <person name="Geller-Mcgrath D.E."/>
            <person name="Sieber C.M."/>
            <person name="Emerson J.B."/>
            <person name="Anantharaman K."/>
            <person name="Thomas B.C."/>
            <person name="Malmstrom R."/>
            <person name="Stieglmeier M."/>
            <person name="Klingl A."/>
            <person name="Woyke T."/>
            <person name="Ryan C.M."/>
            <person name="Banfield J.F."/>
        </authorList>
    </citation>
    <scope>NUCLEOTIDE SEQUENCE [LARGE SCALE GENOMIC DNA]</scope>
    <source>
        <strain evidence="4">CG23_combo_of_CG06-09_8_20_14_all_39_17</strain>
    </source>
</reference>
<gene>
    <name evidence="4" type="ORF">COX37_01130</name>
</gene>
<dbReference type="PANTHER" id="PTHR43165:SF1">
    <property type="entry name" value="PHOSPHODIESTERASE MJ0936"/>
    <property type="match status" value="1"/>
</dbReference>
<dbReference type="InterPro" id="IPR029052">
    <property type="entry name" value="Metallo-depent_PP-like"/>
</dbReference>
<dbReference type="EMBL" id="PCRO01000014">
    <property type="protein sequence ID" value="PIP22980.1"/>
    <property type="molecule type" value="Genomic_DNA"/>
</dbReference>
<organism evidence="4 5">
    <name type="scientific">Candidatus Nealsonbacteria bacterium CG23_combo_of_CG06-09_8_20_14_all_39_17</name>
    <dbReference type="NCBI Taxonomy" id="1974722"/>
    <lineage>
        <taxon>Bacteria</taxon>
        <taxon>Candidatus Nealsoniibacteriota</taxon>
    </lineage>
</organism>
<proteinExistence type="inferred from homology"/>